<keyword evidence="5" id="KW-0411">Iron-sulfur</keyword>
<gene>
    <name evidence="8" type="ORF">GCM10007047_08340</name>
</gene>
<dbReference type="InterPro" id="IPR006158">
    <property type="entry name" value="Cobalamin-bd"/>
</dbReference>
<dbReference type="CDD" id="cd01335">
    <property type="entry name" value="Radical_SAM"/>
    <property type="match status" value="1"/>
</dbReference>
<dbReference type="Pfam" id="PF02310">
    <property type="entry name" value="B12-binding"/>
    <property type="match status" value="1"/>
</dbReference>
<dbReference type="Gene3D" id="3.40.50.280">
    <property type="entry name" value="Cobalamin-binding domain"/>
    <property type="match status" value="1"/>
</dbReference>
<dbReference type="InterPro" id="IPR006638">
    <property type="entry name" value="Elp3/MiaA/NifB-like_rSAM"/>
</dbReference>
<accession>A0A8J3DHY8</accession>
<dbReference type="AlphaFoldDB" id="A0A8J3DHY8"/>
<dbReference type="GO" id="GO:0031419">
    <property type="term" value="F:cobalamin binding"/>
    <property type="evidence" value="ECO:0007669"/>
    <property type="project" value="InterPro"/>
</dbReference>
<dbReference type="GO" id="GO:0005829">
    <property type="term" value="C:cytosol"/>
    <property type="evidence" value="ECO:0007669"/>
    <property type="project" value="TreeGrafter"/>
</dbReference>
<dbReference type="GO" id="GO:0051536">
    <property type="term" value="F:iron-sulfur cluster binding"/>
    <property type="evidence" value="ECO:0007669"/>
    <property type="project" value="UniProtKB-KW"/>
</dbReference>
<reference evidence="8" key="1">
    <citation type="journal article" date="2014" name="Int. J. Syst. Evol. Microbiol.">
        <title>Complete genome sequence of Corynebacterium casei LMG S-19264T (=DSM 44701T), isolated from a smear-ripened cheese.</title>
        <authorList>
            <consortium name="US DOE Joint Genome Institute (JGI-PGF)"/>
            <person name="Walter F."/>
            <person name="Albersmeier A."/>
            <person name="Kalinowski J."/>
            <person name="Ruckert C."/>
        </authorList>
    </citation>
    <scope>NUCLEOTIDE SEQUENCE</scope>
    <source>
        <strain evidence="8">KCTC 12870</strain>
    </source>
</reference>
<keyword evidence="9" id="KW-1185">Reference proteome</keyword>
<name>A0A8J3DHY8_9BACT</name>
<dbReference type="SUPFAM" id="SSF52242">
    <property type="entry name" value="Cobalamin (vitamin B12)-binding domain"/>
    <property type="match status" value="1"/>
</dbReference>
<protein>
    <recommendedName>
        <fullName evidence="10">B12-binding domain-containing radical SAM protein</fullName>
    </recommendedName>
</protein>
<keyword evidence="3" id="KW-0479">Metal-binding</keyword>
<evidence type="ECO:0008006" key="10">
    <source>
        <dbReference type="Google" id="ProtNLM"/>
    </source>
</evidence>
<dbReference type="PROSITE" id="PS51332">
    <property type="entry name" value="B12_BINDING"/>
    <property type="match status" value="1"/>
</dbReference>
<evidence type="ECO:0000256" key="4">
    <source>
        <dbReference type="ARBA" id="ARBA00023004"/>
    </source>
</evidence>
<evidence type="ECO:0000259" key="7">
    <source>
        <dbReference type="PROSITE" id="PS51918"/>
    </source>
</evidence>
<dbReference type="SFLD" id="SFLDS00029">
    <property type="entry name" value="Radical_SAM"/>
    <property type="match status" value="1"/>
</dbReference>
<dbReference type="SUPFAM" id="SSF102114">
    <property type="entry name" value="Radical SAM enzymes"/>
    <property type="match status" value="1"/>
</dbReference>
<dbReference type="SMART" id="SM00729">
    <property type="entry name" value="Elp3"/>
    <property type="match status" value="1"/>
</dbReference>
<feature type="domain" description="Radical SAM core" evidence="7">
    <location>
        <begin position="173"/>
        <end position="392"/>
    </location>
</feature>
<dbReference type="PANTHER" id="PTHR43409">
    <property type="entry name" value="ANAEROBIC MAGNESIUM-PROTOPORPHYRIN IX MONOMETHYL ESTER CYCLASE-RELATED"/>
    <property type="match status" value="1"/>
</dbReference>
<dbReference type="InterPro" id="IPR051198">
    <property type="entry name" value="BchE-like"/>
</dbReference>
<proteinExistence type="predicted"/>
<evidence type="ECO:0000313" key="9">
    <source>
        <dbReference type="Proteomes" id="UP000642829"/>
    </source>
</evidence>
<reference evidence="8" key="2">
    <citation type="submission" date="2020-09" db="EMBL/GenBank/DDBJ databases">
        <authorList>
            <person name="Sun Q."/>
            <person name="Kim S."/>
        </authorList>
    </citation>
    <scope>NUCLEOTIDE SEQUENCE</scope>
    <source>
        <strain evidence="8">KCTC 12870</strain>
    </source>
</reference>
<keyword evidence="2" id="KW-0949">S-adenosyl-L-methionine</keyword>
<dbReference type="Gene3D" id="3.20.20.70">
    <property type="entry name" value="Aldolase class I"/>
    <property type="match status" value="1"/>
</dbReference>
<dbReference type="EMBL" id="BMXG01000004">
    <property type="protein sequence ID" value="GHB95067.1"/>
    <property type="molecule type" value="Genomic_DNA"/>
</dbReference>
<sequence length="555" mass="63187">MLTSVFGPYAQDDEYGSRKLNPMELYHNQVTRTQGPFSLRMFHRSWGIMMIQANILAPCTVLDFPVRERFIQELKDHEYDVIGITAITPNILKVKHMCALIREHQPQARIIIGGHIANIPDLIERVEADHVVRGDGVRWFRQYLGEDVGRPLNHPAVLSGLGARSAGFTLKPKPGDTAATLIPSVGCPIGCNFCSTSAMFGGKGRFINFYQDGDELFRIMEQLEQRLQVNSFFVMDENFLFHRKRALRLLELIEAHGKAWSLYVFASANILRSYSIEQLVRLGISWVWMGIEGKDSQYKKLSGIDTFELVRELQSHGIRVLGSTIIGLENHSPKNLPDAIEHAAKHDTDFHQFMLYTPIPGTALHRELTDKGVMKDENEIDPADIHGQLTFNYNHANIPAGTEGDWLLRAFNREYERNGPSIIRIARTTLAGWKRYGHHPDTRIAQRFRQDGSNLATTMPPVIRAAIKHFRQQPEIQQKLRAILRDIHKCFGWRSRLAALASPIVGKKIRDEAKRLATGWTYEPPTFYERNEYRMDTPSIPLCEYAEPACIAAHA</sequence>
<dbReference type="GO" id="GO:0003824">
    <property type="term" value="F:catalytic activity"/>
    <property type="evidence" value="ECO:0007669"/>
    <property type="project" value="InterPro"/>
</dbReference>
<comment type="cofactor">
    <cofactor evidence="1">
        <name>[4Fe-4S] cluster</name>
        <dbReference type="ChEBI" id="CHEBI:49883"/>
    </cofactor>
</comment>
<dbReference type="PROSITE" id="PS51918">
    <property type="entry name" value="RADICAL_SAM"/>
    <property type="match status" value="1"/>
</dbReference>
<feature type="domain" description="B12-binding" evidence="6">
    <location>
        <begin position="68"/>
        <end position="154"/>
    </location>
</feature>
<evidence type="ECO:0000259" key="6">
    <source>
        <dbReference type="PROSITE" id="PS51332"/>
    </source>
</evidence>
<dbReference type="PANTHER" id="PTHR43409:SF7">
    <property type="entry name" value="BLL1977 PROTEIN"/>
    <property type="match status" value="1"/>
</dbReference>
<evidence type="ECO:0000256" key="5">
    <source>
        <dbReference type="ARBA" id="ARBA00023014"/>
    </source>
</evidence>
<dbReference type="InterPro" id="IPR013785">
    <property type="entry name" value="Aldolase_TIM"/>
</dbReference>
<evidence type="ECO:0000256" key="2">
    <source>
        <dbReference type="ARBA" id="ARBA00022691"/>
    </source>
</evidence>
<dbReference type="Pfam" id="PF04055">
    <property type="entry name" value="Radical_SAM"/>
    <property type="match status" value="1"/>
</dbReference>
<dbReference type="InterPro" id="IPR058240">
    <property type="entry name" value="rSAM_sf"/>
</dbReference>
<dbReference type="InterPro" id="IPR036724">
    <property type="entry name" value="Cobalamin-bd_sf"/>
</dbReference>
<dbReference type="GO" id="GO:0046872">
    <property type="term" value="F:metal ion binding"/>
    <property type="evidence" value="ECO:0007669"/>
    <property type="project" value="UniProtKB-KW"/>
</dbReference>
<organism evidence="8 9">
    <name type="scientific">Cerasicoccus arenae</name>
    <dbReference type="NCBI Taxonomy" id="424488"/>
    <lineage>
        <taxon>Bacteria</taxon>
        <taxon>Pseudomonadati</taxon>
        <taxon>Verrucomicrobiota</taxon>
        <taxon>Opitutia</taxon>
        <taxon>Puniceicoccales</taxon>
        <taxon>Cerasicoccaceae</taxon>
        <taxon>Cerasicoccus</taxon>
    </lineage>
</organism>
<evidence type="ECO:0000256" key="3">
    <source>
        <dbReference type="ARBA" id="ARBA00022723"/>
    </source>
</evidence>
<dbReference type="Proteomes" id="UP000642829">
    <property type="component" value="Unassembled WGS sequence"/>
</dbReference>
<dbReference type="SFLD" id="SFLDG01082">
    <property type="entry name" value="B12-binding_domain_containing"/>
    <property type="match status" value="1"/>
</dbReference>
<evidence type="ECO:0000313" key="8">
    <source>
        <dbReference type="EMBL" id="GHB95067.1"/>
    </source>
</evidence>
<evidence type="ECO:0000256" key="1">
    <source>
        <dbReference type="ARBA" id="ARBA00001966"/>
    </source>
</evidence>
<dbReference type="InterPro" id="IPR007197">
    <property type="entry name" value="rSAM"/>
</dbReference>
<keyword evidence="4" id="KW-0408">Iron</keyword>
<comment type="caution">
    <text evidence="8">The sequence shown here is derived from an EMBL/GenBank/DDBJ whole genome shotgun (WGS) entry which is preliminary data.</text>
</comment>